<dbReference type="Gene3D" id="1.10.8.50">
    <property type="match status" value="1"/>
</dbReference>
<dbReference type="SUPFAM" id="SSF81624">
    <property type="entry name" value="N-terminal domain of MutM-like DNA repair proteins"/>
    <property type="match status" value="1"/>
</dbReference>
<dbReference type="GO" id="GO:0005634">
    <property type="term" value="C:nucleus"/>
    <property type="evidence" value="ECO:0007669"/>
    <property type="project" value="TreeGrafter"/>
</dbReference>
<dbReference type="Pfam" id="PF01149">
    <property type="entry name" value="Fapy_DNA_glyco"/>
    <property type="match status" value="1"/>
</dbReference>
<feature type="domain" description="Formamidopyrimidine-DNA glycosylase catalytic" evidence="2">
    <location>
        <begin position="2"/>
        <end position="137"/>
    </location>
</feature>
<dbReference type="Gene3D" id="3.20.190.10">
    <property type="entry name" value="MutM-like, N-terminal"/>
    <property type="match status" value="1"/>
</dbReference>
<dbReference type="EMBL" id="CAXITT010000090">
    <property type="protein sequence ID" value="CAL1531481.1"/>
    <property type="molecule type" value="Genomic_DNA"/>
</dbReference>
<protein>
    <recommendedName>
        <fullName evidence="2">Formamidopyrimidine-DNA glycosylase catalytic domain-containing protein</fullName>
    </recommendedName>
</protein>
<gene>
    <name evidence="3" type="ORF">GSLYS_00005576001</name>
</gene>
<dbReference type="GO" id="GO:0003676">
    <property type="term" value="F:nucleic acid binding"/>
    <property type="evidence" value="ECO:0007669"/>
    <property type="project" value="InterPro"/>
</dbReference>
<feature type="non-terminal residue" evidence="3">
    <location>
        <position position="354"/>
    </location>
</feature>
<dbReference type="PANTHER" id="PTHR22993">
    <property type="entry name" value="FORMAMIDOPYRIMIDINE-DNA GLYCOSYLASE"/>
    <property type="match status" value="1"/>
</dbReference>
<keyword evidence="4" id="KW-1185">Reference proteome</keyword>
<dbReference type="InterPro" id="IPR012319">
    <property type="entry name" value="FPG_cat"/>
</dbReference>
<comment type="caution">
    <text evidence="3">The sequence shown here is derived from an EMBL/GenBank/DDBJ whole genome shotgun (WGS) entry which is preliminary data.</text>
</comment>
<dbReference type="GO" id="GO:0008270">
    <property type="term" value="F:zinc ion binding"/>
    <property type="evidence" value="ECO:0007669"/>
    <property type="project" value="InterPro"/>
</dbReference>
<dbReference type="SUPFAM" id="SSF46946">
    <property type="entry name" value="S13-like H2TH domain"/>
    <property type="match status" value="1"/>
</dbReference>
<dbReference type="Proteomes" id="UP001497497">
    <property type="component" value="Unassembled WGS sequence"/>
</dbReference>
<evidence type="ECO:0000259" key="2">
    <source>
        <dbReference type="PROSITE" id="PS51068"/>
    </source>
</evidence>
<dbReference type="InterPro" id="IPR035937">
    <property type="entry name" value="FPG_N"/>
</dbReference>
<name>A0AAV2HCD6_LYMST</name>
<dbReference type="PANTHER" id="PTHR22993:SF27">
    <property type="entry name" value="ENDONUCLEASE 8-LIKE 1"/>
    <property type="match status" value="1"/>
</dbReference>
<dbReference type="SUPFAM" id="SSF57716">
    <property type="entry name" value="Glucocorticoid receptor-like (DNA-binding domain)"/>
    <property type="match status" value="1"/>
</dbReference>
<evidence type="ECO:0000256" key="1">
    <source>
        <dbReference type="SAM" id="MobiDB-lite"/>
    </source>
</evidence>
<dbReference type="AlphaFoldDB" id="A0AAV2HCD6"/>
<dbReference type="InterPro" id="IPR010979">
    <property type="entry name" value="Ribosomal_uS13-like_H2TH"/>
</dbReference>
<dbReference type="GO" id="GO:0006284">
    <property type="term" value="P:base-excision repair"/>
    <property type="evidence" value="ECO:0007669"/>
    <property type="project" value="InterPro"/>
</dbReference>
<evidence type="ECO:0000313" key="3">
    <source>
        <dbReference type="EMBL" id="CAL1531481.1"/>
    </source>
</evidence>
<accession>A0AAV2HCD6</accession>
<dbReference type="InterPro" id="IPR015371">
    <property type="entry name" value="Endonuclease-VIII_DNA-bd"/>
</dbReference>
<dbReference type="Pfam" id="PF09292">
    <property type="entry name" value="Neil1-DNA_bind"/>
    <property type="match status" value="1"/>
</dbReference>
<dbReference type="GO" id="GO:0019104">
    <property type="term" value="F:DNA N-glycosylase activity"/>
    <property type="evidence" value="ECO:0007669"/>
    <property type="project" value="InterPro"/>
</dbReference>
<dbReference type="SMART" id="SM00898">
    <property type="entry name" value="Fapy_DNA_glyco"/>
    <property type="match status" value="1"/>
</dbReference>
<dbReference type="PROSITE" id="PS51068">
    <property type="entry name" value="FPG_CAT"/>
    <property type="match status" value="1"/>
</dbReference>
<feature type="region of interest" description="Disordered" evidence="1">
    <location>
        <begin position="237"/>
        <end position="264"/>
    </location>
</feature>
<organism evidence="3 4">
    <name type="scientific">Lymnaea stagnalis</name>
    <name type="common">Great pond snail</name>
    <name type="synonym">Helix stagnalis</name>
    <dbReference type="NCBI Taxonomy" id="6523"/>
    <lineage>
        <taxon>Eukaryota</taxon>
        <taxon>Metazoa</taxon>
        <taxon>Spiralia</taxon>
        <taxon>Lophotrochozoa</taxon>
        <taxon>Mollusca</taxon>
        <taxon>Gastropoda</taxon>
        <taxon>Heterobranchia</taxon>
        <taxon>Euthyneura</taxon>
        <taxon>Panpulmonata</taxon>
        <taxon>Hygrophila</taxon>
        <taxon>Lymnaeoidea</taxon>
        <taxon>Lymnaeidae</taxon>
        <taxon>Lymnaea</taxon>
    </lineage>
</organism>
<reference evidence="3 4" key="1">
    <citation type="submission" date="2024-04" db="EMBL/GenBank/DDBJ databases">
        <authorList>
            <consortium name="Genoscope - CEA"/>
            <person name="William W."/>
        </authorList>
    </citation>
    <scope>NUCLEOTIDE SEQUENCE [LARGE SCALE GENOMIC DNA]</scope>
</reference>
<proteinExistence type="predicted"/>
<evidence type="ECO:0000313" key="4">
    <source>
        <dbReference type="Proteomes" id="UP001497497"/>
    </source>
</evidence>
<sequence>MPEGPELHLTCLFINRTCKDQIFSGKILRNPIHKCPDIDWDEPQYTISAESKGKEFMLHLNTVLDDMNGGKNKKSQKLHLEPAPSLKKTLSIRFTFGMSGRFDFTPENECPKHSHLRFITKSEPKMSLSFVDYRRFGKWFVGGQWSPDRGPCVIGEFESFVENIVNNMDNPSFNKPICEVLLNQKFFNGIGNYLRAEILLRCKVPPFEKANNILRLNEFKEETSDIKAEIKNSTTKQAKAAKNGGKHSAESLMNDVKLERNTSNQQDYKTKSVIEKLTPQAQELLKLCHTVPIEVVNLGSTKYALADMYAEDQEDGSLSFNTWLQCYYQPGMKNLVDHNKRTIWFSGPAGPLVP</sequence>
<dbReference type="GO" id="GO:0003906">
    <property type="term" value="F:DNA-(apurinic or apyrimidinic site) endonuclease activity"/>
    <property type="evidence" value="ECO:0007669"/>
    <property type="project" value="InterPro"/>
</dbReference>